<accession>A0A4R2RYV5</accession>
<proteinExistence type="predicted"/>
<dbReference type="OrthoDB" id="1633927at2"/>
<dbReference type="InterPro" id="IPR021328">
    <property type="entry name" value="CotB-like"/>
</dbReference>
<comment type="caution">
    <text evidence="1">The sequence shown here is derived from an EMBL/GenBank/DDBJ whole genome shotgun (WGS) entry which is preliminary data.</text>
</comment>
<dbReference type="Proteomes" id="UP000294813">
    <property type="component" value="Unassembled WGS sequence"/>
</dbReference>
<dbReference type="AlphaFoldDB" id="A0A4R2RYV5"/>
<reference evidence="1 2" key="1">
    <citation type="submission" date="2019-03" db="EMBL/GenBank/DDBJ databases">
        <title>Genomic Encyclopedia of Type Strains, Phase IV (KMG-IV): sequencing the most valuable type-strain genomes for metagenomic binning, comparative biology and taxonomic classification.</title>
        <authorList>
            <person name="Goeker M."/>
        </authorList>
    </citation>
    <scope>NUCLEOTIDE SEQUENCE [LARGE SCALE GENOMIC DNA]</scope>
    <source>
        <strain evidence="1 2">DSM 11170</strain>
    </source>
</reference>
<dbReference type="EMBL" id="SLXT01000002">
    <property type="protein sequence ID" value="TCP68748.1"/>
    <property type="molecule type" value="Genomic_DNA"/>
</dbReference>
<name>A0A4R2RYV5_9FIRM</name>
<organism evidence="1 2">
    <name type="scientific">Heliophilum fasciatum</name>
    <dbReference type="NCBI Taxonomy" id="35700"/>
    <lineage>
        <taxon>Bacteria</taxon>
        <taxon>Bacillati</taxon>
        <taxon>Bacillota</taxon>
        <taxon>Clostridia</taxon>
        <taxon>Eubacteriales</taxon>
        <taxon>Heliobacteriaceae</taxon>
        <taxon>Heliophilum</taxon>
    </lineage>
</organism>
<gene>
    <name evidence="1" type="ORF">EDD73_102144</name>
</gene>
<evidence type="ECO:0000313" key="2">
    <source>
        <dbReference type="Proteomes" id="UP000294813"/>
    </source>
</evidence>
<sequence>MAVVKVPDLLVSPVSNPDMDEIRFWLRIMMEHSLFMKIGFPCTELELIRRAGEFQKGFQELLNESERVHPSQMADFIKKTIYWVECLRAFKRHVLHIVITCGFKLGGYNYPLLLDHISREAEYFLLVLRKAETGETGTPIQSIIQENVFWLRIMSDHSKFIRSLLDQSERQLANQSQAFSDEFDTLLAQARDLEGMLWDFKKIPTLSRFEGDVKGATRRLRDFKQAAKELLENCAALSLIPVALADHVRREAEHFLMIIDRIEHELAN</sequence>
<dbReference type="SUPFAM" id="SSF158430">
    <property type="entry name" value="Bacillus cereus metalloprotein-like"/>
    <property type="match status" value="2"/>
</dbReference>
<dbReference type="Gene3D" id="1.20.1260.120">
    <property type="entry name" value="Protein of unknown function DUF2935"/>
    <property type="match status" value="1"/>
</dbReference>
<dbReference type="Pfam" id="PF11155">
    <property type="entry name" value="DUF2935"/>
    <property type="match status" value="2"/>
</dbReference>
<evidence type="ECO:0000313" key="1">
    <source>
        <dbReference type="EMBL" id="TCP68748.1"/>
    </source>
</evidence>
<protein>
    <submittedName>
        <fullName evidence="1">DUF2935 family protein</fullName>
    </submittedName>
</protein>
<keyword evidence="2" id="KW-1185">Reference proteome</keyword>